<proteinExistence type="predicted"/>
<name>A0A643EXL4_9HYPH</name>
<comment type="caution">
    <text evidence="1">The sequence shown here is derived from an EMBL/GenBank/DDBJ whole genome shotgun (WGS) entry which is preliminary data.</text>
</comment>
<reference evidence="1" key="1">
    <citation type="submission" date="2019-09" db="EMBL/GenBank/DDBJ databases">
        <title>Draft genome sequences of 48 bacterial type strains from the CCUG.</title>
        <authorList>
            <person name="Tunovic T."/>
            <person name="Pineiro-Iglesias B."/>
            <person name="Unosson C."/>
            <person name="Inganas E."/>
            <person name="Ohlen M."/>
            <person name="Cardew S."/>
            <person name="Jensie-Markopoulos S."/>
            <person name="Salva-Serra F."/>
            <person name="Jaen-Luchoro D."/>
            <person name="Karlsson R."/>
            <person name="Svensson-Stadler L."/>
            <person name="Chun J."/>
            <person name="Moore E."/>
        </authorList>
    </citation>
    <scope>NUCLEOTIDE SEQUENCE</scope>
    <source>
        <strain evidence="1">CCUG 50899</strain>
    </source>
</reference>
<gene>
    <name evidence="1" type="ORF">F7Q93_20255</name>
</gene>
<dbReference type="AlphaFoldDB" id="A0A643EXL4"/>
<protein>
    <submittedName>
        <fullName evidence="1">Uncharacterized protein</fullName>
    </submittedName>
</protein>
<dbReference type="RefSeq" id="WP_128094634.1">
    <property type="nucleotide sequence ID" value="NZ_JBHEEN010000010.1"/>
</dbReference>
<organism evidence="1">
    <name type="scientific">Brucella pituitosa</name>
    <dbReference type="NCBI Taxonomy" id="571256"/>
    <lineage>
        <taxon>Bacteria</taxon>
        <taxon>Pseudomonadati</taxon>
        <taxon>Pseudomonadota</taxon>
        <taxon>Alphaproteobacteria</taxon>
        <taxon>Hyphomicrobiales</taxon>
        <taxon>Brucellaceae</taxon>
        <taxon>Brucella/Ochrobactrum group</taxon>
        <taxon>Brucella</taxon>
    </lineage>
</organism>
<dbReference type="Pfam" id="PF11848">
    <property type="entry name" value="DUF3368"/>
    <property type="match status" value="1"/>
</dbReference>
<dbReference type="EMBL" id="VZPE01000010">
    <property type="protein sequence ID" value="KAB0567732.1"/>
    <property type="molecule type" value="Genomic_DNA"/>
</dbReference>
<evidence type="ECO:0000313" key="1">
    <source>
        <dbReference type="EMBL" id="KAB0567732.1"/>
    </source>
</evidence>
<dbReference type="InterPro" id="IPR021799">
    <property type="entry name" value="PIN-like_prokaryotic"/>
</dbReference>
<accession>A0A643EXL4</accession>
<sequence length="207" mass="21925">MRQPLFSGSVSPNLVVDTSVIINLNATGQGADVVRAFGVTLRASTIVRDELIADRFSARNDADMATKLADDGLLEFVELDDEGERLFAGLVSGSTAETLDDGEAATLAAGAVLGYTVVIDERKAQRIAGERFTSMQIITTADILCSERVVSGLGTAAVGNLIFNGLVGARMFVPERHHGWVANVLGERITKCHSLPAALRQIVKQAG</sequence>